<protein>
    <recommendedName>
        <fullName evidence="5">Endopeptidase S2P</fullName>
    </recommendedName>
</protein>
<dbReference type="PANTHER" id="PTHR13325">
    <property type="entry name" value="PROTEASE M50 MEMBRANE-BOUND TRANSCRIPTION FACTOR SITE 2 PROTEASE"/>
    <property type="match status" value="1"/>
</dbReference>
<feature type="transmembrane region" description="Helical" evidence="6">
    <location>
        <begin position="197"/>
        <end position="223"/>
    </location>
</feature>
<dbReference type="AlphaFoldDB" id="A0AAW0DLW5"/>
<reference evidence="9 10" key="1">
    <citation type="journal article" date="2024" name="J Genomics">
        <title>Draft genome sequencing and assembly of Favolaschia claudopus CIRM-BRFM 2984 isolated from oak limbs.</title>
        <authorList>
            <person name="Navarro D."/>
            <person name="Drula E."/>
            <person name="Chaduli D."/>
            <person name="Cazenave R."/>
            <person name="Ahrendt S."/>
            <person name="Wang J."/>
            <person name="Lipzen A."/>
            <person name="Daum C."/>
            <person name="Barry K."/>
            <person name="Grigoriev I.V."/>
            <person name="Favel A."/>
            <person name="Rosso M.N."/>
            <person name="Martin F."/>
        </authorList>
    </citation>
    <scope>NUCLEOTIDE SEQUENCE [LARGE SCALE GENOMIC DNA]</scope>
    <source>
        <strain evidence="9 10">CIRM-BRFM 2984</strain>
    </source>
</reference>
<feature type="transmembrane region" description="Helical" evidence="6">
    <location>
        <begin position="519"/>
        <end position="539"/>
    </location>
</feature>
<feature type="chain" id="PRO_5043676368" description="Endopeptidase S2P" evidence="7">
    <location>
        <begin position="20"/>
        <end position="540"/>
    </location>
</feature>
<evidence type="ECO:0000256" key="5">
    <source>
        <dbReference type="ARBA" id="ARBA00032658"/>
    </source>
</evidence>
<dbReference type="PRINTS" id="PR01000">
    <property type="entry name" value="SREBPS2PTASE"/>
</dbReference>
<sequence length="540" mass="59099">MSLLVVLVLLWAIIHIANYLIHRQKAEALLPISRGSHSLARRRDNLWDSRTTQIILKNLHLRVQTSAWNAKHDVLTKTVSARAGSRLRTALTYFYNAGCLMGVLGTMLALGLLTWNCLQGIVPLLHTTLAPSASMPLLRRDLEVGDKTVVASGGVGIKPIIPGWTVPLNHLPVIFLAVFVSQIVHELGHAVSAALDAVPILSAGASFTVVIPAAFVSFSSSALEALRPFARSRIIAAGPFHNLVFWGLLTLVEFSGTGEVLTRTLYRDVSDIGRVIIGMDGDSALRGHLPVGSLITKLDDTPLASKDDMWTTYLTSPDNPSSGMGWCVSRATYTASPQGCCEPHVSSPFSCFAAVSSAEKGCLDAIAILTNEPAQRCSSDTNCDDASQCVRPHKSAQILRLTVYDRVVIWSGPPIEVYEQVEIGRFLPRFRLVPLWVYLLVRLFWSYLKMATLSLYLFNLLPLPHLDGSQFVGALLDIVLQTDTGFDGYDLEALEEASSSHTGTQRRRRTQWKEMLDKGIQIATTSVFVLSAALTMVNIR</sequence>
<evidence type="ECO:0000256" key="3">
    <source>
        <dbReference type="ARBA" id="ARBA00022989"/>
    </source>
</evidence>
<comment type="caution">
    <text evidence="9">The sequence shown here is derived from an EMBL/GenBank/DDBJ whole genome shotgun (WGS) entry which is preliminary data.</text>
</comment>
<dbReference type="Proteomes" id="UP001362999">
    <property type="component" value="Unassembled WGS sequence"/>
</dbReference>
<evidence type="ECO:0000256" key="4">
    <source>
        <dbReference type="ARBA" id="ARBA00023136"/>
    </source>
</evidence>
<dbReference type="EMBL" id="JAWWNJ010000007">
    <property type="protein sequence ID" value="KAK7052386.1"/>
    <property type="molecule type" value="Genomic_DNA"/>
</dbReference>
<dbReference type="GO" id="GO:0012505">
    <property type="term" value="C:endomembrane system"/>
    <property type="evidence" value="ECO:0007669"/>
    <property type="project" value="UniProtKB-SubCell"/>
</dbReference>
<dbReference type="Pfam" id="PF02163">
    <property type="entry name" value="Peptidase_M50"/>
    <property type="match status" value="1"/>
</dbReference>
<evidence type="ECO:0000256" key="1">
    <source>
        <dbReference type="ARBA" id="ARBA00004127"/>
    </source>
</evidence>
<feature type="domain" description="Peptidase M50" evidence="8">
    <location>
        <begin position="175"/>
        <end position="479"/>
    </location>
</feature>
<proteinExistence type="predicted"/>
<dbReference type="PANTHER" id="PTHR13325:SF3">
    <property type="entry name" value="MEMBRANE-BOUND TRANSCRIPTION FACTOR SITE-2 PROTEASE"/>
    <property type="match status" value="1"/>
</dbReference>
<feature type="signal peptide" evidence="7">
    <location>
        <begin position="1"/>
        <end position="19"/>
    </location>
</feature>
<keyword evidence="3 6" id="KW-1133">Transmembrane helix</keyword>
<dbReference type="GO" id="GO:0031293">
    <property type="term" value="P:membrane protein intracellular domain proteolysis"/>
    <property type="evidence" value="ECO:0007669"/>
    <property type="project" value="TreeGrafter"/>
</dbReference>
<dbReference type="GO" id="GO:0016020">
    <property type="term" value="C:membrane"/>
    <property type="evidence" value="ECO:0007669"/>
    <property type="project" value="InterPro"/>
</dbReference>
<keyword evidence="7" id="KW-0732">Signal</keyword>
<accession>A0AAW0DLW5</accession>
<keyword evidence="2 6" id="KW-0812">Transmembrane</keyword>
<dbReference type="GO" id="GO:1905897">
    <property type="term" value="P:regulation of response to endoplasmic reticulum stress"/>
    <property type="evidence" value="ECO:0007669"/>
    <property type="project" value="TreeGrafter"/>
</dbReference>
<gene>
    <name evidence="9" type="ORF">R3P38DRAFT_2685200</name>
</gene>
<evidence type="ECO:0000313" key="10">
    <source>
        <dbReference type="Proteomes" id="UP001362999"/>
    </source>
</evidence>
<dbReference type="GO" id="GO:0004222">
    <property type="term" value="F:metalloendopeptidase activity"/>
    <property type="evidence" value="ECO:0007669"/>
    <property type="project" value="InterPro"/>
</dbReference>
<keyword evidence="4 6" id="KW-0472">Membrane</keyword>
<name>A0AAW0DLW5_9AGAR</name>
<evidence type="ECO:0000259" key="8">
    <source>
        <dbReference type="Pfam" id="PF02163"/>
    </source>
</evidence>
<organism evidence="9 10">
    <name type="scientific">Favolaschia claudopus</name>
    <dbReference type="NCBI Taxonomy" id="2862362"/>
    <lineage>
        <taxon>Eukaryota</taxon>
        <taxon>Fungi</taxon>
        <taxon>Dikarya</taxon>
        <taxon>Basidiomycota</taxon>
        <taxon>Agaricomycotina</taxon>
        <taxon>Agaricomycetes</taxon>
        <taxon>Agaricomycetidae</taxon>
        <taxon>Agaricales</taxon>
        <taxon>Marasmiineae</taxon>
        <taxon>Mycenaceae</taxon>
        <taxon>Favolaschia</taxon>
    </lineage>
</organism>
<feature type="transmembrane region" description="Helical" evidence="6">
    <location>
        <begin position="93"/>
        <end position="115"/>
    </location>
</feature>
<evidence type="ECO:0000256" key="2">
    <source>
        <dbReference type="ARBA" id="ARBA00022692"/>
    </source>
</evidence>
<feature type="transmembrane region" description="Helical" evidence="6">
    <location>
        <begin position="435"/>
        <end position="458"/>
    </location>
</feature>
<evidence type="ECO:0000256" key="7">
    <source>
        <dbReference type="SAM" id="SignalP"/>
    </source>
</evidence>
<dbReference type="GO" id="GO:0005737">
    <property type="term" value="C:cytoplasm"/>
    <property type="evidence" value="ECO:0007669"/>
    <property type="project" value="TreeGrafter"/>
</dbReference>
<comment type="subcellular location">
    <subcellularLocation>
        <location evidence="1">Endomembrane system</location>
        <topology evidence="1">Multi-pass membrane protein</topology>
    </subcellularLocation>
</comment>
<feature type="transmembrane region" description="Helical" evidence="6">
    <location>
        <begin position="168"/>
        <end position="185"/>
    </location>
</feature>
<dbReference type="InterPro" id="IPR008915">
    <property type="entry name" value="Peptidase_M50"/>
</dbReference>
<keyword evidence="10" id="KW-1185">Reference proteome</keyword>
<dbReference type="InterPro" id="IPR001193">
    <property type="entry name" value="MBTPS2"/>
</dbReference>
<evidence type="ECO:0000256" key="6">
    <source>
        <dbReference type="SAM" id="Phobius"/>
    </source>
</evidence>
<evidence type="ECO:0000313" key="9">
    <source>
        <dbReference type="EMBL" id="KAK7052386.1"/>
    </source>
</evidence>